<dbReference type="InterPro" id="IPR025422">
    <property type="entry name" value="TGA_domain"/>
</dbReference>
<protein>
    <recommendedName>
        <fullName evidence="2">DOG1 domain-containing protein</fullName>
    </recommendedName>
</protein>
<accession>A0A022PV53</accession>
<feature type="domain" description="DOG1" evidence="2">
    <location>
        <begin position="8"/>
        <end position="251"/>
    </location>
</feature>
<evidence type="ECO:0000259" key="2">
    <source>
        <dbReference type="PROSITE" id="PS51806"/>
    </source>
</evidence>
<organism evidence="3 4">
    <name type="scientific">Erythranthe guttata</name>
    <name type="common">Yellow monkey flower</name>
    <name type="synonym">Mimulus guttatus</name>
    <dbReference type="NCBI Taxonomy" id="4155"/>
    <lineage>
        <taxon>Eukaryota</taxon>
        <taxon>Viridiplantae</taxon>
        <taxon>Streptophyta</taxon>
        <taxon>Embryophyta</taxon>
        <taxon>Tracheophyta</taxon>
        <taxon>Spermatophyta</taxon>
        <taxon>Magnoliopsida</taxon>
        <taxon>eudicotyledons</taxon>
        <taxon>Gunneridae</taxon>
        <taxon>Pentapetalae</taxon>
        <taxon>asterids</taxon>
        <taxon>lamiids</taxon>
        <taxon>Lamiales</taxon>
        <taxon>Phrymaceae</taxon>
        <taxon>Erythranthe</taxon>
    </lineage>
</organism>
<dbReference type="Proteomes" id="UP000030748">
    <property type="component" value="Unassembled WGS sequence"/>
</dbReference>
<reference evidence="3 4" key="1">
    <citation type="journal article" date="2013" name="Proc. Natl. Acad. Sci. U.S.A.">
        <title>Fine-scale variation in meiotic recombination in Mimulus inferred from population shotgun sequencing.</title>
        <authorList>
            <person name="Hellsten U."/>
            <person name="Wright K.M."/>
            <person name="Jenkins J."/>
            <person name="Shu S."/>
            <person name="Yuan Y."/>
            <person name="Wessler S.R."/>
            <person name="Schmutz J."/>
            <person name="Willis J.H."/>
            <person name="Rokhsar D.S."/>
        </authorList>
    </citation>
    <scope>NUCLEOTIDE SEQUENCE [LARGE SCALE GENOMIC DNA]</scope>
    <source>
        <strain evidence="4">cv. DUN x IM62</strain>
    </source>
</reference>
<evidence type="ECO:0000313" key="3">
    <source>
        <dbReference type="EMBL" id="EYU20277.1"/>
    </source>
</evidence>
<dbReference type="KEGG" id="egt:105977136"/>
<dbReference type="AlphaFoldDB" id="A0A022PV53"/>
<feature type="coiled-coil region" evidence="1">
    <location>
        <begin position="186"/>
        <end position="213"/>
    </location>
</feature>
<gene>
    <name evidence="3" type="ORF">MIMGU_mgv1a018018mg</name>
</gene>
<dbReference type="OrthoDB" id="1897224at2759"/>
<dbReference type="OMA" id="ENIDDGH"/>
<evidence type="ECO:0000256" key="1">
    <source>
        <dbReference type="SAM" id="Coils"/>
    </source>
</evidence>
<dbReference type="InterPro" id="IPR051886">
    <property type="entry name" value="Seed_Dev/Stress_Resp_Reg"/>
</dbReference>
<dbReference type="PhylomeDB" id="A0A022PV53"/>
<proteinExistence type="predicted"/>
<dbReference type="PANTHER" id="PTHR46354">
    <property type="entry name" value="DOG1 DOMAIN-CONTAINING PROTEIN"/>
    <property type="match status" value="1"/>
</dbReference>
<evidence type="ECO:0000313" key="4">
    <source>
        <dbReference type="Proteomes" id="UP000030748"/>
    </source>
</evidence>
<dbReference type="eggNOG" id="ENOG502QW7X">
    <property type="taxonomic scope" value="Eukaryota"/>
</dbReference>
<dbReference type="EMBL" id="KI632284">
    <property type="protein sequence ID" value="EYU20277.1"/>
    <property type="molecule type" value="Genomic_DNA"/>
</dbReference>
<keyword evidence="1" id="KW-0175">Coiled coil</keyword>
<keyword evidence="4" id="KW-1185">Reference proteome</keyword>
<dbReference type="GO" id="GO:0006351">
    <property type="term" value="P:DNA-templated transcription"/>
    <property type="evidence" value="ECO:0007669"/>
    <property type="project" value="InterPro"/>
</dbReference>
<name>A0A022PV53_ERYGU</name>
<dbReference type="PANTHER" id="PTHR46354:SF28">
    <property type="entry name" value="TRANSCRIPTION FACTOR TGA2-LIKE"/>
    <property type="match status" value="1"/>
</dbReference>
<dbReference type="PROSITE" id="PS51806">
    <property type="entry name" value="DOG1"/>
    <property type="match status" value="1"/>
</dbReference>
<dbReference type="GO" id="GO:0043565">
    <property type="term" value="F:sequence-specific DNA binding"/>
    <property type="evidence" value="ECO:0007669"/>
    <property type="project" value="InterPro"/>
</dbReference>
<sequence length="258" mass="29713">MGSSSSERVEGQNMYKEWMSFQEQELTELIHSLNLNKTTATTSDNDAEINALLDKATQSFQDYIERRNRLARRDTSAFFSPRWCSSFESSMLWIAGCRPSSFFNLFYALCGSDIDSRLSQFLQDGKSDEFPQLSPSQLVAIDNLQRRTIVEEEKLTSQFASLQQDKADVPLALIARKLEGPQYELNEDVRETIAEIEKAMVCLMEEADNLRLETFKEMVKILKPVQALEFIIAAKKLRVCVRSWGEERDREHGQEDKE</sequence>
<dbReference type="Pfam" id="PF14144">
    <property type="entry name" value="DOG1"/>
    <property type="match status" value="1"/>
</dbReference>